<protein>
    <recommendedName>
        <fullName evidence="4">Acetyl-coenzyme A carboxylase carboxyl transferase subunit beta</fullName>
        <shortName evidence="4">ACCase subunit beta</shortName>
        <shortName evidence="4">Acetyl-CoA carboxylase carboxyltransferase subunit beta</shortName>
        <ecNumber evidence="4">2.1.3.15</ecNumber>
    </recommendedName>
</protein>
<dbReference type="GO" id="GO:0008270">
    <property type="term" value="F:zinc ion binding"/>
    <property type="evidence" value="ECO:0007669"/>
    <property type="project" value="UniProtKB-UniRule"/>
</dbReference>
<feature type="binding site" evidence="4">
    <location>
        <position position="60"/>
    </location>
    <ligand>
        <name>Zn(2+)</name>
        <dbReference type="ChEBI" id="CHEBI:29105"/>
    </ligand>
</feature>
<dbReference type="NCBIfam" id="TIGR00515">
    <property type="entry name" value="accD"/>
    <property type="match status" value="1"/>
</dbReference>
<accession>E7G8T9</accession>
<dbReference type="GO" id="GO:2001295">
    <property type="term" value="P:malonyl-CoA biosynthetic process"/>
    <property type="evidence" value="ECO:0007669"/>
    <property type="project" value="UniProtKB-UniRule"/>
</dbReference>
<proteinExistence type="inferred from homology"/>
<feature type="binding site" evidence="4">
    <location>
        <position position="41"/>
    </location>
    <ligand>
        <name>Zn(2+)</name>
        <dbReference type="ChEBI" id="CHEBI:29105"/>
    </ligand>
</feature>
<dbReference type="InterPro" id="IPR034733">
    <property type="entry name" value="AcCoA_carboxyl_beta"/>
</dbReference>
<dbReference type="GO" id="GO:0006633">
    <property type="term" value="P:fatty acid biosynthetic process"/>
    <property type="evidence" value="ECO:0007669"/>
    <property type="project" value="UniProtKB-KW"/>
</dbReference>
<keyword evidence="4" id="KW-0479">Metal-binding</keyword>
<keyword evidence="4" id="KW-0067">ATP-binding</keyword>
<feature type="domain" description="CoA carboxyltransferase N-terminal" evidence="5">
    <location>
        <begin position="34"/>
        <end position="289"/>
    </location>
</feature>
<comment type="cofactor">
    <cofactor evidence="4">
        <name>Zn(2+)</name>
        <dbReference type="ChEBI" id="CHEBI:29105"/>
    </cofactor>
    <text evidence="4">Binds 1 zinc ion per subunit.</text>
</comment>
<keyword evidence="4" id="KW-0275">Fatty acid biosynthesis</keyword>
<comment type="caution">
    <text evidence="6">The sequence shown here is derived from an EMBL/GenBank/DDBJ whole genome shotgun (WGS) entry which is preliminary data.</text>
</comment>
<gene>
    <name evidence="4" type="primary">accD</name>
    <name evidence="6" type="ORF">HMPREF9488_01177</name>
</gene>
<feature type="binding site" evidence="4">
    <location>
        <position position="38"/>
    </location>
    <ligand>
        <name>Zn(2+)</name>
        <dbReference type="ChEBI" id="CHEBI:29105"/>
    </ligand>
</feature>
<dbReference type="AlphaFoldDB" id="E7G8T9"/>
<evidence type="ECO:0000256" key="4">
    <source>
        <dbReference type="HAMAP-Rule" id="MF_01395"/>
    </source>
</evidence>
<organism evidence="6 7">
    <name type="scientific">Coprobacillus cateniformis</name>
    <dbReference type="NCBI Taxonomy" id="100884"/>
    <lineage>
        <taxon>Bacteria</taxon>
        <taxon>Bacillati</taxon>
        <taxon>Bacillota</taxon>
        <taxon>Erysipelotrichia</taxon>
        <taxon>Erysipelotrichales</taxon>
        <taxon>Coprobacillaceae</taxon>
        <taxon>Coprobacillus</taxon>
    </lineage>
</organism>
<dbReference type="eggNOG" id="COG0777">
    <property type="taxonomic scope" value="Bacteria"/>
</dbReference>
<keyword evidence="4" id="KW-0863">Zinc-finger</keyword>
<evidence type="ECO:0000313" key="7">
    <source>
        <dbReference type="Proteomes" id="UP000003157"/>
    </source>
</evidence>
<evidence type="ECO:0000256" key="1">
    <source>
        <dbReference type="ARBA" id="ARBA00022516"/>
    </source>
</evidence>
<dbReference type="PANTHER" id="PTHR42995">
    <property type="entry name" value="ACETYL-COENZYME A CARBOXYLASE CARBOXYL TRANSFERASE SUBUNIT BETA, CHLOROPLASTIC"/>
    <property type="match status" value="1"/>
</dbReference>
<keyword evidence="4" id="KW-0276">Fatty acid metabolism</keyword>
<dbReference type="InterPro" id="IPR011762">
    <property type="entry name" value="COA_CT_N"/>
</dbReference>
<keyword evidence="4" id="KW-0963">Cytoplasm</keyword>
<evidence type="ECO:0000256" key="3">
    <source>
        <dbReference type="ARBA" id="ARBA00023098"/>
    </source>
</evidence>
<comment type="catalytic activity">
    <reaction evidence="4">
        <text>N(6)-carboxybiotinyl-L-lysyl-[protein] + acetyl-CoA = N(6)-biotinyl-L-lysyl-[protein] + malonyl-CoA</text>
        <dbReference type="Rhea" id="RHEA:54728"/>
        <dbReference type="Rhea" id="RHEA-COMP:10505"/>
        <dbReference type="Rhea" id="RHEA-COMP:10506"/>
        <dbReference type="ChEBI" id="CHEBI:57288"/>
        <dbReference type="ChEBI" id="CHEBI:57384"/>
        <dbReference type="ChEBI" id="CHEBI:83144"/>
        <dbReference type="ChEBI" id="CHEBI:83145"/>
        <dbReference type="EC" id="2.1.3.15"/>
    </reaction>
</comment>
<evidence type="ECO:0000313" key="6">
    <source>
        <dbReference type="EMBL" id="EFW05532.1"/>
    </source>
</evidence>
<evidence type="ECO:0000259" key="5">
    <source>
        <dbReference type="PROSITE" id="PS50980"/>
    </source>
</evidence>
<dbReference type="EMBL" id="ADKX01000022">
    <property type="protein sequence ID" value="EFW05532.1"/>
    <property type="molecule type" value="Genomic_DNA"/>
</dbReference>
<dbReference type="PRINTS" id="PR01070">
    <property type="entry name" value="ACCCTRFRASEB"/>
</dbReference>
<dbReference type="Proteomes" id="UP000003157">
    <property type="component" value="Unassembled WGS sequence"/>
</dbReference>
<keyword evidence="7" id="KW-1185">Reference proteome</keyword>
<keyword evidence="1 4" id="KW-0444">Lipid biosynthesis</keyword>
<dbReference type="InterPro" id="IPR000438">
    <property type="entry name" value="Acetyl_CoA_COase_Trfase_b_su"/>
</dbReference>
<reference evidence="6 7" key="1">
    <citation type="submission" date="2010-12" db="EMBL/GenBank/DDBJ databases">
        <title>The Genome Sequence of Coprobacillus sp. strain 29_1.</title>
        <authorList>
            <consortium name="The Broad Institute Genome Sequencing Platform"/>
            <person name="Earl A."/>
            <person name="Ward D."/>
            <person name="Feldgarden M."/>
            <person name="Gevers D."/>
            <person name="Daigneault M."/>
            <person name="Sibley C.D."/>
            <person name="White A."/>
            <person name="Strauss J."/>
            <person name="Allen-Vercoe E."/>
            <person name="Young S.K."/>
            <person name="Zeng Q."/>
            <person name="Gargeya S."/>
            <person name="Fitzgerald M."/>
            <person name="Haas B."/>
            <person name="Abouelleil A."/>
            <person name="Alvarado L."/>
            <person name="Arachchi H.M."/>
            <person name="Berlin A."/>
            <person name="Brown A."/>
            <person name="Chapman S.B."/>
            <person name="Chen Z."/>
            <person name="Dunbar C."/>
            <person name="Freedman E."/>
            <person name="Gearin G."/>
            <person name="Gellesch M."/>
            <person name="Goldberg J."/>
            <person name="Griggs A."/>
            <person name="Gujja S."/>
            <person name="Heilman E."/>
            <person name="Heiman D."/>
            <person name="Howarth C."/>
            <person name="Larson L."/>
            <person name="Lui A."/>
            <person name="MacDonald P.J.P."/>
            <person name="Mehta T."/>
            <person name="Montmayeur A."/>
            <person name="Murphy C."/>
            <person name="Neiman D."/>
            <person name="Pearson M."/>
            <person name="Priest M."/>
            <person name="Roberts A."/>
            <person name="Saif S."/>
            <person name="Shea T."/>
            <person name="Shenoy N."/>
            <person name="Sisk P."/>
            <person name="Stolte C."/>
            <person name="Sykes S."/>
            <person name="White J."/>
            <person name="Yandava C."/>
            <person name="Nusbaum C."/>
            <person name="Birren B."/>
        </authorList>
    </citation>
    <scope>NUCLEOTIDE SEQUENCE [LARGE SCALE GENOMIC DNA]</scope>
    <source>
        <strain evidence="6 7">29_1</strain>
    </source>
</reference>
<keyword evidence="3 4" id="KW-0443">Lipid metabolism</keyword>
<dbReference type="HAMAP" id="MF_01395">
    <property type="entry name" value="AcetylCoA_CT_beta"/>
    <property type="match status" value="1"/>
</dbReference>
<dbReference type="GO" id="GO:0003989">
    <property type="term" value="F:acetyl-CoA carboxylase activity"/>
    <property type="evidence" value="ECO:0007669"/>
    <property type="project" value="InterPro"/>
</dbReference>
<dbReference type="SUPFAM" id="SSF52096">
    <property type="entry name" value="ClpP/crotonase"/>
    <property type="match status" value="1"/>
</dbReference>
<dbReference type="Gene3D" id="3.90.226.10">
    <property type="entry name" value="2-enoyl-CoA Hydratase, Chain A, domain 1"/>
    <property type="match status" value="1"/>
</dbReference>
<dbReference type="InterPro" id="IPR029045">
    <property type="entry name" value="ClpP/crotonase-like_dom_sf"/>
</dbReference>
<keyword evidence="4" id="KW-0547">Nucleotide-binding</keyword>
<sequence length="289" mass="32503">MDQLFKKRNQELKEFSAWLKRHKPKEKKEVPDNIFKQCDACHESLPYFSLVENDYVCPKCGHHMKISARQRIRDLVDDGSWREYFEKDTSSNIENFPGYDQKLHKAKMTTGMNEAVIVGIGQIDSQKVVLCIMDSHFMMGSMGKVVGEKICKGVELAARKKLPLIISCTSGGARMQEGIDSLMQMAKVSSALKRFSNLGGFYITLLTHPTTGGVSASFAMLGDIIISEPNALIGFAGKRVIQDTLKQELPEGFQTAEFLLEKGFLDMIVERKDLKKVFSDLLRMHGGKL</sequence>
<dbReference type="PROSITE" id="PS50980">
    <property type="entry name" value="COA_CT_NTER"/>
    <property type="match status" value="1"/>
</dbReference>
<dbReference type="EC" id="2.1.3.15" evidence="4"/>
<comment type="function">
    <text evidence="4">Component of the acetyl coenzyme A carboxylase (ACC) complex. Biotin carboxylase (BC) catalyzes the carboxylation of biotin on its carrier protein (BCCP) and then the CO(2) group is transferred by the transcarboxylase to acetyl-CoA to form malonyl-CoA.</text>
</comment>
<feature type="binding site" evidence="4">
    <location>
        <position position="57"/>
    </location>
    <ligand>
        <name>Zn(2+)</name>
        <dbReference type="ChEBI" id="CHEBI:29105"/>
    </ligand>
</feature>
<dbReference type="STRING" id="100884.GCA_000269565_03019"/>
<dbReference type="RefSeq" id="WP_008788293.1">
    <property type="nucleotide sequence ID" value="NZ_AKCB01000002.1"/>
</dbReference>
<dbReference type="GeneID" id="78230817"/>
<keyword evidence="4" id="KW-0862">Zinc</keyword>
<dbReference type="Pfam" id="PF01039">
    <property type="entry name" value="Carboxyl_trans"/>
    <property type="match status" value="1"/>
</dbReference>
<dbReference type="PANTHER" id="PTHR42995:SF5">
    <property type="entry name" value="ACETYL-COENZYME A CARBOXYLASE CARBOXYL TRANSFERASE SUBUNIT BETA, CHLOROPLASTIC"/>
    <property type="match status" value="1"/>
</dbReference>
<feature type="zinc finger region" description="C4-type" evidence="4">
    <location>
        <begin position="38"/>
        <end position="60"/>
    </location>
</feature>
<comment type="similarity">
    <text evidence="4">Belongs to the AccD/PCCB family.</text>
</comment>
<dbReference type="OrthoDB" id="9803706at2"/>
<name>E7G8T9_9FIRM</name>
<comment type="pathway">
    <text evidence="4">Lipid metabolism; malonyl-CoA biosynthesis; malonyl-CoA from acetyl-CoA: step 1/1.</text>
</comment>
<comment type="subcellular location">
    <subcellularLocation>
        <location evidence="4">Cytoplasm</location>
    </subcellularLocation>
</comment>
<evidence type="ECO:0000256" key="2">
    <source>
        <dbReference type="ARBA" id="ARBA00022679"/>
    </source>
</evidence>
<dbReference type="UniPathway" id="UPA00655">
    <property type="reaction ID" value="UER00711"/>
</dbReference>
<comment type="subunit">
    <text evidence="4">Acetyl-CoA carboxylase is a heterohexamer composed of biotin carboxyl carrier protein (AccB), biotin carboxylase (AccC) and two subunits each of ACCase subunit alpha (AccA) and ACCase subunit beta (AccD).</text>
</comment>
<dbReference type="GO" id="GO:0009317">
    <property type="term" value="C:acetyl-CoA carboxylase complex"/>
    <property type="evidence" value="ECO:0007669"/>
    <property type="project" value="InterPro"/>
</dbReference>
<dbReference type="GO" id="GO:0016743">
    <property type="term" value="F:carboxyl- or carbamoyltransferase activity"/>
    <property type="evidence" value="ECO:0007669"/>
    <property type="project" value="UniProtKB-UniRule"/>
</dbReference>
<dbReference type="GO" id="GO:0005524">
    <property type="term" value="F:ATP binding"/>
    <property type="evidence" value="ECO:0007669"/>
    <property type="project" value="UniProtKB-KW"/>
</dbReference>
<keyword evidence="2 4" id="KW-0808">Transferase</keyword>
<dbReference type="HOGENOM" id="CLU_015486_1_1_9"/>